<protein>
    <recommendedName>
        <fullName evidence="3">Sugar phosphate isomerase/epimerase</fullName>
    </recommendedName>
</protein>
<accession>A0A0W7TM90</accession>
<dbReference type="PANTHER" id="PTHR12110">
    <property type="entry name" value="HYDROXYPYRUVATE ISOMERASE"/>
    <property type="match status" value="1"/>
</dbReference>
<dbReference type="PANTHER" id="PTHR12110:SF41">
    <property type="entry name" value="INOSOSE DEHYDRATASE"/>
    <property type="match status" value="1"/>
</dbReference>
<reference evidence="1 2" key="1">
    <citation type="submission" date="2015-10" db="EMBL/GenBank/DDBJ databases">
        <title>A novel member of the family Ruminococcaceae isolated from human faeces.</title>
        <authorList>
            <person name="Shkoporov A.N."/>
            <person name="Chaplin A.V."/>
            <person name="Motuzova O.V."/>
            <person name="Kafarskaia L.I."/>
            <person name="Efimov B.A."/>
        </authorList>
    </citation>
    <scope>NUCLEOTIDE SEQUENCE [LARGE SCALE GENOMIC DNA]</scope>
    <source>
        <strain evidence="1 2">668</strain>
    </source>
</reference>
<evidence type="ECO:0008006" key="3">
    <source>
        <dbReference type="Google" id="ProtNLM"/>
    </source>
</evidence>
<organism evidence="1 2">
    <name type="scientific">Ruthenibacterium lactatiformans</name>
    <dbReference type="NCBI Taxonomy" id="1550024"/>
    <lineage>
        <taxon>Bacteria</taxon>
        <taxon>Bacillati</taxon>
        <taxon>Bacillota</taxon>
        <taxon>Clostridia</taxon>
        <taxon>Eubacteriales</taxon>
        <taxon>Oscillospiraceae</taxon>
        <taxon>Ruthenibacterium</taxon>
    </lineage>
</organism>
<evidence type="ECO:0000313" key="2">
    <source>
        <dbReference type="Proteomes" id="UP000053433"/>
    </source>
</evidence>
<dbReference type="EMBL" id="LMUA01000037">
    <property type="protein sequence ID" value="KUE74900.1"/>
    <property type="molecule type" value="Genomic_DNA"/>
</dbReference>
<name>A0A0W7TM90_9FIRM</name>
<proteinExistence type="predicted"/>
<comment type="caution">
    <text evidence="1">The sequence shown here is derived from an EMBL/GenBank/DDBJ whole genome shotgun (WGS) entry which is preliminary data.</text>
</comment>
<sequence>MDKFYVQMDSFSRQLVHDYEGVMTKIAQLGYNGVEIFYGLHGGYTAEGLKKFFNSINLEVISSHVETEDTEENLKYLPRTGCKYIINPGLAVTNVKEAYETAKFLNDMGRKAKNAGMKYGYHNHSNDFLKLGDKMICDILIEETDPELVAFELDIAWAYRADVDAAEYIRKYPGRFELIHVKETKEFPMKLDFMKPIPKDKQGEKDISGWPKLDPEAAKKLDEGLSINCELGKGIVDMRAVKMSADAQPCTPLYIVERDYAWTGDIFTTLAADAGYLRAL</sequence>
<dbReference type="SUPFAM" id="SSF51658">
    <property type="entry name" value="Xylose isomerase-like"/>
    <property type="match status" value="1"/>
</dbReference>
<dbReference type="InterPro" id="IPR036237">
    <property type="entry name" value="Xyl_isomerase-like_sf"/>
</dbReference>
<dbReference type="InterPro" id="IPR050312">
    <property type="entry name" value="IolE/XylAMocC-like"/>
</dbReference>
<gene>
    <name evidence="1" type="ORF">ASJ35_16715</name>
</gene>
<dbReference type="RefSeq" id="WP_058723847.1">
    <property type="nucleotide sequence ID" value="NZ_LMUA01000037.1"/>
</dbReference>
<dbReference type="Gene3D" id="3.20.20.150">
    <property type="entry name" value="Divalent-metal-dependent TIM barrel enzymes"/>
    <property type="match status" value="1"/>
</dbReference>
<dbReference type="AlphaFoldDB" id="A0A0W7TM90"/>
<dbReference type="Proteomes" id="UP000053433">
    <property type="component" value="Unassembled WGS sequence"/>
</dbReference>
<evidence type="ECO:0000313" key="1">
    <source>
        <dbReference type="EMBL" id="KUE74900.1"/>
    </source>
</evidence>